<dbReference type="FunFam" id="3.40.50.720:FF:000084">
    <property type="entry name" value="Short-chain dehydrogenase reductase"/>
    <property type="match status" value="1"/>
</dbReference>
<dbReference type="InterPro" id="IPR027417">
    <property type="entry name" value="P-loop_NTPase"/>
</dbReference>
<dbReference type="CDD" id="cd05233">
    <property type="entry name" value="SDR_c"/>
    <property type="match status" value="1"/>
</dbReference>
<dbReference type="PRINTS" id="PR00081">
    <property type="entry name" value="GDHRDH"/>
</dbReference>
<feature type="domain" description="NB-ARC" evidence="2">
    <location>
        <begin position="639"/>
        <end position="784"/>
    </location>
</feature>
<evidence type="ECO:0000256" key="1">
    <source>
        <dbReference type="ARBA" id="ARBA00022857"/>
    </source>
</evidence>
<dbReference type="Gene3D" id="3.40.50.720">
    <property type="entry name" value="NAD(P)-binding Rossmann-like Domain"/>
    <property type="match status" value="1"/>
</dbReference>
<dbReference type="SUPFAM" id="SSF52540">
    <property type="entry name" value="P-loop containing nucleoside triphosphate hydrolases"/>
    <property type="match status" value="1"/>
</dbReference>
<dbReference type="EMBL" id="KZ852057">
    <property type="protein sequence ID" value="RDH30974.1"/>
    <property type="molecule type" value="Genomic_DNA"/>
</dbReference>
<protein>
    <recommendedName>
        <fullName evidence="6">Nucleoside phosphorylase domain-containing protein</fullName>
    </recommendedName>
</protein>
<organism evidence="4 5">
    <name type="scientific">Aspergillus welwitschiae</name>
    <dbReference type="NCBI Taxonomy" id="1341132"/>
    <lineage>
        <taxon>Eukaryota</taxon>
        <taxon>Fungi</taxon>
        <taxon>Dikarya</taxon>
        <taxon>Ascomycota</taxon>
        <taxon>Pezizomycotina</taxon>
        <taxon>Eurotiomycetes</taxon>
        <taxon>Eurotiomycetidae</taxon>
        <taxon>Eurotiales</taxon>
        <taxon>Aspergillaceae</taxon>
        <taxon>Aspergillus</taxon>
        <taxon>Aspergillus subgen. Circumdati</taxon>
    </lineage>
</organism>
<dbReference type="Gene3D" id="3.40.50.1580">
    <property type="entry name" value="Nucleoside phosphorylase domain"/>
    <property type="match status" value="1"/>
</dbReference>
<dbReference type="STRING" id="1341132.A0A3F3PVL9"/>
<evidence type="ECO:0000313" key="5">
    <source>
        <dbReference type="Proteomes" id="UP000253729"/>
    </source>
</evidence>
<dbReference type="InterPro" id="IPR000845">
    <property type="entry name" value="Nucleoside_phosphorylase_d"/>
</dbReference>
<dbReference type="InterPro" id="IPR011990">
    <property type="entry name" value="TPR-like_helical_dom_sf"/>
</dbReference>
<dbReference type="GO" id="GO:0016491">
    <property type="term" value="F:oxidoreductase activity"/>
    <property type="evidence" value="ECO:0007669"/>
    <property type="project" value="UniProtKB-ARBA"/>
</dbReference>
<dbReference type="PRINTS" id="PR00080">
    <property type="entry name" value="SDRFAMILY"/>
</dbReference>
<keyword evidence="5" id="KW-1185">Reference proteome</keyword>
<dbReference type="GO" id="GO:0043531">
    <property type="term" value="F:ADP binding"/>
    <property type="evidence" value="ECO:0007669"/>
    <property type="project" value="InterPro"/>
</dbReference>
<dbReference type="Proteomes" id="UP000253729">
    <property type="component" value="Unassembled WGS sequence"/>
</dbReference>
<dbReference type="Pfam" id="PF00931">
    <property type="entry name" value="NB-ARC"/>
    <property type="match status" value="1"/>
</dbReference>
<feature type="domain" description="Nucleoside phosphorylase" evidence="3">
    <location>
        <begin position="254"/>
        <end position="374"/>
    </location>
</feature>
<dbReference type="Pfam" id="PF01048">
    <property type="entry name" value="PNP_UDP_1"/>
    <property type="match status" value="1"/>
</dbReference>
<dbReference type="InterPro" id="IPR011717">
    <property type="entry name" value="TPR-4"/>
</dbReference>
<dbReference type="Pfam" id="PF07721">
    <property type="entry name" value="TPR_4"/>
    <property type="match status" value="1"/>
</dbReference>
<evidence type="ECO:0008006" key="6">
    <source>
        <dbReference type="Google" id="ProtNLM"/>
    </source>
</evidence>
<sequence length="1845" mass="204622">MDSSTSEFTLPLHNKLAIVTGASRGIGASIAWELARRGANVCMTYVSPTSAQAITDLRTKITQLPHAPRTWTIQADLSTPTGASDLISQLKTQTTPTPLKIDILVNNAGIEIVNHLTETTIEDYDKVFNLNVRGTMLMTQAVLPYLPPEGHGRIINLSSVGARYGFKGISLYIASKAAIEGFTRAWAAELGGNGTTVNAVAPGPVPSDLLDRIPKEIVEAQKATTPVEQRLGSVGEIEDMTVVTRPPRDRHGFRIAIICALPREADAVIALFDHHWEDTEEVYSKASGDPNAYTTGVIGAHNVVVAHMPHMGKVSAAGVAMGLRTSFPSIELALVVGICGGIPMDPHRQRDIFLGDVVLSQAVVEYDFGRQYPSGFEPKHAQTEGAGGGVPPLSIQSILRKLETDHHHQRLEEEASTWLQTLQHRPKYQYPGGESDRLFQPSYLHRHRDPSTCSECSDKNVCADAIRASCSELGCDEHNLARRERTVTCSETPEGSDRAKTGPSLAIHLGRMGSGSTVMKSGKHRDELAQREGIIGLEMEGAGVCSFFPSLVIKGVCDYADSHKNKLWQDYAAATAASCTKAFLQHWATDAMSTTVNTAAGSCRSSTAVFMMDIRRDDRFVGRNEVMETMRVKLSTESRFALVGLGGMGKTRIAVEYALHFQNSDVSVFWIHASTKARFLQAYDKIAQKVSIVGYKASDRDSAYMVTEWFESDASRRWLIVLDNADDHSVWYGSDRLADLLPRSGNGSILLTTRDKRVGLDFAGSPSRLVLLDGLDTPHGQELLASKLESQQDPDAAKDLVEELSGVPLAIVQAAAFMQHNGIDANEYLHMYRESPQWKMDLLSEEFEDGIRDKGSNKNPIATTWFISFEYIDRTFPIAGELLRRMSLLESQAIPIFLVVESDKLSPDLVKALGTLQAFSLITPRASKAGTTKADAKYDMHRLVRLAMHKWLGQNDQLGQWTATTLKIVSKKFPSFDELGWRVADSCVACMPHAVALLQSDIIQCTGGEDIPPPFISQKELKDHAPKTIPCGDCAAALMQKLMRTCSTSQRLHDAVRWSMQAFVLREWIFGMQQECTIQAMIEAAAALYAKNETKEAKELGSKALEYLDEIHPSPALQAYKYEVLGFLRIETGTLVGVHDYFLQALQTRLEIYPSDHPLVLASKSLLAMSYIWEGLYTEAEAVLKETLSRYEQAYGPMSSPALTDKLNLSWVYRVSGRVEEALELNAEISKAHPGGGEHQENGEIMTMVHSGGLLQDLGRPAAAVDVFHKALALMQDSQTAGSPLQIDTITGLTQALVTLKRYAEAEPLLVQLLKSYIRQAGDQELTVVMMRKLAEFYEEWDMCLAAQPLRTKVAQINQRRLGRESVPACLSQYELGLNLVKQGRHAEAMPNLYTKLEYPFEAEDVNHRDNLDRMINIADGFADCGIDRCEYLRVAERMARDAVRLVRPRAKTLPYVAQSGFRTLGFVYRVLGKVAEAEEQYQEALNILRGRSQMKWLESVVMVRCSSVSLQQGRYSAALSMANEAAGKLQRQAEPREDILARCRTNLALAYMEMGRYRSAGSLVVDILSKEYEDAWDIEKATVSSLLRTVSIIEDVAMVLSRAGCWQQSQHIYEKTKSILAQLLGTMDMRTLWTSLRLRDTLNLQGNFMDALVLSLECKDRYLQRVRQDTVPERMMIAQLDIGLARAYEGLGDHTTAEALSRQALKTITDSTDENSPESVRASAILASILISQGGPKLMKGSAMQRRAVETWTMLTEENSLPALEAIEAVARTCEIQGDKDQLNVWREKASSVKESFEDSLSEEEEDRIEYLVGQVFEKWAENGEGVIKEIDRRRTKVFTMMLP</sequence>
<dbReference type="SUPFAM" id="SSF51735">
    <property type="entry name" value="NAD(P)-binding Rossmann-fold domains"/>
    <property type="match status" value="1"/>
</dbReference>
<dbReference type="InterPro" id="IPR053137">
    <property type="entry name" value="NLR-like"/>
</dbReference>
<dbReference type="InterPro" id="IPR002182">
    <property type="entry name" value="NB-ARC"/>
</dbReference>
<dbReference type="Gene3D" id="1.25.40.10">
    <property type="entry name" value="Tetratricopeptide repeat domain"/>
    <property type="match status" value="4"/>
</dbReference>
<dbReference type="Pfam" id="PF00106">
    <property type="entry name" value="adh_short"/>
    <property type="match status" value="1"/>
</dbReference>
<dbReference type="InterPro" id="IPR036291">
    <property type="entry name" value="NAD(P)-bd_dom_sf"/>
</dbReference>
<dbReference type="GO" id="GO:0009116">
    <property type="term" value="P:nucleoside metabolic process"/>
    <property type="evidence" value="ECO:0007669"/>
    <property type="project" value="InterPro"/>
</dbReference>
<dbReference type="InterPro" id="IPR035994">
    <property type="entry name" value="Nucleoside_phosphorylase_sf"/>
</dbReference>
<dbReference type="GeneID" id="38140311"/>
<dbReference type="PANTHER" id="PTHR46082">
    <property type="entry name" value="ATP/GTP-BINDING PROTEIN-RELATED"/>
    <property type="match status" value="1"/>
</dbReference>
<dbReference type="Pfam" id="PF13374">
    <property type="entry name" value="TPR_10"/>
    <property type="match status" value="1"/>
</dbReference>
<dbReference type="RefSeq" id="XP_026623996.1">
    <property type="nucleotide sequence ID" value="XM_026771955.1"/>
</dbReference>
<dbReference type="Gene3D" id="3.40.50.300">
    <property type="entry name" value="P-loop containing nucleotide triphosphate hydrolases"/>
    <property type="match status" value="1"/>
</dbReference>
<gene>
    <name evidence="4" type="ORF">BDQ94DRAFT_172418</name>
</gene>
<accession>A0A3F3PVL9</accession>
<reference evidence="4 5" key="1">
    <citation type="submission" date="2018-07" db="EMBL/GenBank/DDBJ databases">
        <title>The genomes of Aspergillus section Nigri reveals drivers in fungal speciation.</title>
        <authorList>
            <consortium name="DOE Joint Genome Institute"/>
            <person name="Vesth T.C."/>
            <person name="Nybo J."/>
            <person name="Theobald S."/>
            <person name="Brandl J."/>
            <person name="Frisvad J.C."/>
            <person name="Nielsen K.F."/>
            <person name="Lyhne E.K."/>
            <person name="Kogle M.E."/>
            <person name="Kuo A."/>
            <person name="Riley R."/>
            <person name="Clum A."/>
            <person name="Nolan M."/>
            <person name="Lipzen A."/>
            <person name="Salamov A."/>
            <person name="Henrissat B."/>
            <person name="Wiebenga A."/>
            <person name="De vries R.P."/>
            <person name="Grigoriev I.V."/>
            <person name="Mortensen U.H."/>
            <person name="Andersen M.R."/>
            <person name="Baker S.E."/>
        </authorList>
    </citation>
    <scope>NUCLEOTIDE SEQUENCE [LARGE SCALE GENOMIC DNA]</scope>
    <source>
        <strain evidence="4 5">CBS 139.54b</strain>
    </source>
</reference>
<proteinExistence type="predicted"/>
<name>A0A3F3PVL9_9EURO</name>
<dbReference type="InterPro" id="IPR002347">
    <property type="entry name" value="SDR_fam"/>
</dbReference>
<dbReference type="SUPFAM" id="SSF48452">
    <property type="entry name" value="TPR-like"/>
    <property type="match status" value="2"/>
</dbReference>
<dbReference type="GO" id="GO:0042802">
    <property type="term" value="F:identical protein binding"/>
    <property type="evidence" value="ECO:0007669"/>
    <property type="project" value="InterPro"/>
</dbReference>
<dbReference type="PANTHER" id="PTHR46082:SF6">
    <property type="entry name" value="AAA+ ATPASE DOMAIN-CONTAINING PROTEIN-RELATED"/>
    <property type="match status" value="1"/>
</dbReference>
<dbReference type="SUPFAM" id="SSF53167">
    <property type="entry name" value="Purine and uridine phosphorylases"/>
    <property type="match status" value="1"/>
</dbReference>
<evidence type="ECO:0000259" key="2">
    <source>
        <dbReference type="Pfam" id="PF00931"/>
    </source>
</evidence>
<evidence type="ECO:0000313" key="4">
    <source>
        <dbReference type="EMBL" id="RDH30974.1"/>
    </source>
</evidence>
<evidence type="ECO:0000259" key="3">
    <source>
        <dbReference type="Pfam" id="PF01048"/>
    </source>
</evidence>
<keyword evidence="1" id="KW-0521">NADP</keyword>